<evidence type="ECO:0000256" key="1">
    <source>
        <dbReference type="ARBA" id="ARBA00022691"/>
    </source>
</evidence>
<reference evidence="6 7" key="1">
    <citation type="submission" date="2016-10" db="EMBL/GenBank/DDBJ databases">
        <authorList>
            <person name="de Groot N.N."/>
        </authorList>
    </citation>
    <scope>NUCLEOTIDE SEQUENCE [LARGE SCALE GENOMIC DNA]</scope>
    <source>
        <strain evidence="6 7">DSM 20678</strain>
    </source>
</reference>
<dbReference type="AlphaFoldDB" id="A0A1I5VI17"/>
<dbReference type="GO" id="GO:0016829">
    <property type="term" value="F:lyase activity"/>
    <property type="evidence" value="ECO:0007669"/>
    <property type="project" value="UniProtKB-KW"/>
</dbReference>
<dbReference type="SFLD" id="SFLDG01094">
    <property type="entry name" value="Uncharacterised_Radical_SAM_Su"/>
    <property type="match status" value="1"/>
</dbReference>
<dbReference type="PANTHER" id="PTHR11228">
    <property type="entry name" value="RADICAL SAM DOMAIN PROTEIN"/>
    <property type="match status" value="1"/>
</dbReference>
<feature type="domain" description="Radical SAM core" evidence="5">
    <location>
        <begin position="13"/>
        <end position="224"/>
    </location>
</feature>
<keyword evidence="7" id="KW-1185">Reference proteome</keyword>
<sequence>MRIAGMQKNSFVDYPGNIAAVVFTPGCNLNCYFCHNRHIINPKTIDMEYDINEVMRFLDTRRSFLDGVVISGGEPTLQPDLEEFIIKIKGLGYLVKLDTNGTRPSVLEKLIDKNLVDYIAMDIKAPFEKYNEICGVEVDITSIQQSIEIIMNAGCDYEFRTTFVPDLNMNDILEIAQMIRGAKRYVLQQFRIPQKQKGIEDIRLYRTPHPPHVFAETISEIAPLLELCLVRGVE</sequence>
<name>A0A1I5VI17_9FIRM</name>
<dbReference type="SFLD" id="SFLDS00029">
    <property type="entry name" value="Radical_SAM"/>
    <property type="match status" value="1"/>
</dbReference>
<dbReference type="InterPro" id="IPR013785">
    <property type="entry name" value="Aldolase_TIM"/>
</dbReference>
<evidence type="ECO:0000256" key="2">
    <source>
        <dbReference type="ARBA" id="ARBA00022723"/>
    </source>
</evidence>
<dbReference type="RefSeq" id="WP_092282278.1">
    <property type="nucleotide sequence ID" value="NZ_FOXR01000011.1"/>
</dbReference>
<keyword evidence="6" id="KW-0670">Pyruvate</keyword>
<keyword evidence="6" id="KW-0456">Lyase</keyword>
<dbReference type="InterPro" id="IPR050377">
    <property type="entry name" value="Radical_SAM_PqqE_MftC-like"/>
</dbReference>
<dbReference type="PROSITE" id="PS51918">
    <property type="entry name" value="RADICAL_SAM"/>
    <property type="match status" value="1"/>
</dbReference>
<accession>A0A1I5VI17</accession>
<gene>
    <name evidence="6" type="ORF">SAMN05444406_11133</name>
</gene>
<dbReference type="EMBL" id="FOXR01000011">
    <property type="protein sequence ID" value="SFQ07119.1"/>
    <property type="molecule type" value="Genomic_DNA"/>
</dbReference>
<keyword evidence="4" id="KW-0411">Iron-sulfur</keyword>
<dbReference type="PANTHER" id="PTHR11228:SF27">
    <property type="entry name" value="GLYCYL-RADICAL ENZYME ACTIVATING ENZYME MJ1227-RELATED"/>
    <property type="match status" value="1"/>
</dbReference>
<dbReference type="InterPro" id="IPR058240">
    <property type="entry name" value="rSAM_sf"/>
</dbReference>
<dbReference type="InterPro" id="IPR012840">
    <property type="entry name" value="NrdG2"/>
</dbReference>
<evidence type="ECO:0000256" key="4">
    <source>
        <dbReference type="ARBA" id="ARBA00023014"/>
    </source>
</evidence>
<evidence type="ECO:0000256" key="3">
    <source>
        <dbReference type="ARBA" id="ARBA00023004"/>
    </source>
</evidence>
<keyword evidence="3" id="KW-0408">Iron</keyword>
<evidence type="ECO:0000313" key="6">
    <source>
        <dbReference type="EMBL" id="SFQ07119.1"/>
    </source>
</evidence>
<keyword evidence="2" id="KW-0479">Metal-binding</keyword>
<dbReference type="GO" id="GO:0051536">
    <property type="term" value="F:iron-sulfur cluster binding"/>
    <property type="evidence" value="ECO:0007669"/>
    <property type="project" value="UniProtKB-KW"/>
</dbReference>
<evidence type="ECO:0000259" key="5">
    <source>
        <dbReference type="PROSITE" id="PS51918"/>
    </source>
</evidence>
<evidence type="ECO:0000313" key="7">
    <source>
        <dbReference type="Proteomes" id="UP000198577"/>
    </source>
</evidence>
<dbReference type="OrthoDB" id="9782387at2"/>
<dbReference type="Gene3D" id="3.20.20.70">
    <property type="entry name" value="Aldolase class I"/>
    <property type="match status" value="1"/>
</dbReference>
<dbReference type="GO" id="GO:0046872">
    <property type="term" value="F:metal ion binding"/>
    <property type="evidence" value="ECO:0007669"/>
    <property type="project" value="UniProtKB-KW"/>
</dbReference>
<dbReference type="Pfam" id="PF04055">
    <property type="entry name" value="Radical_SAM"/>
    <property type="match status" value="1"/>
</dbReference>
<protein>
    <submittedName>
        <fullName evidence="6">Pyruvate formate lyase activating enzyme</fullName>
    </submittedName>
</protein>
<keyword evidence="1" id="KW-0949">S-adenosyl-L-methionine</keyword>
<dbReference type="Proteomes" id="UP000198577">
    <property type="component" value="Unassembled WGS sequence"/>
</dbReference>
<organism evidence="6 7">
    <name type="scientific">Caldicoprobacter faecalis</name>
    <dbReference type="NCBI Taxonomy" id="937334"/>
    <lineage>
        <taxon>Bacteria</taxon>
        <taxon>Bacillati</taxon>
        <taxon>Bacillota</taxon>
        <taxon>Clostridia</taxon>
        <taxon>Caldicoprobacterales</taxon>
        <taxon>Caldicoprobacteraceae</taxon>
        <taxon>Caldicoprobacter</taxon>
    </lineage>
</organism>
<dbReference type="NCBIfam" id="TIGR02495">
    <property type="entry name" value="NrdG2"/>
    <property type="match status" value="1"/>
</dbReference>
<dbReference type="STRING" id="937334.SAMN05444406_11133"/>
<dbReference type="SFLD" id="SFLDG01067">
    <property type="entry name" value="SPASM/twitch_domain_containing"/>
    <property type="match status" value="1"/>
</dbReference>
<proteinExistence type="predicted"/>
<dbReference type="SUPFAM" id="SSF102114">
    <property type="entry name" value="Radical SAM enzymes"/>
    <property type="match status" value="1"/>
</dbReference>
<dbReference type="CDD" id="cd01335">
    <property type="entry name" value="Radical_SAM"/>
    <property type="match status" value="1"/>
</dbReference>
<dbReference type="InterPro" id="IPR007197">
    <property type="entry name" value="rSAM"/>
</dbReference>